<feature type="region of interest" description="Disordered" evidence="4">
    <location>
        <begin position="398"/>
        <end position="462"/>
    </location>
</feature>
<proteinExistence type="evidence at transcript level"/>
<dbReference type="GO" id="GO:0000423">
    <property type="term" value="P:mitophagy"/>
    <property type="evidence" value="ECO:0007669"/>
    <property type="project" value="TreeGrafter"/>
</dbReference>
<dbReference type="PANTHER" id="PTHR13430:SF4">
    <property type="entry name" value="AUTOPHAGY-RELATED PROTEIN 13"/>
    <property type="match status" value="1"/>
</dbReference>
<evidence type="ECO:0000256" key="2">
    <source>
        <dbReference type="ARBA" id="ARBA00007341"/>
    </source>
</evidence>
<evidence type="ECO:0000256" key="4">
    <source>
        <dbReference type="SAM" id="MobiDB-lite"/>
    </source>
</evidence>
<organism evidence="5">
    <name type="scientific">Ascaris suum</name>
    <name type="common">Pig roundworm</name>
    <name type="synonym">Ascaris lumbricoides</name>
    <dbReference type="NCBI Taxonomy" id="6253"/>
    <lineage>
        <taxon>Eukaryota</taxon>
        <taxon>Metazoa</taxon>
        <taxon>Ecdysozoa</taxon>
        <taxon>Nematoda</taxon>
        <taxon>Chromadorea</taxon>
        <taxon>Rhabditida</taxon>
        <taxon>Spirurina</taxon>
        <taxon>Ascaridomorpha</taxon>
        <taxon>Ascaridoidea</taxon>
        <taxon>Ascarididae</taxon>
        <taxon>Ascaris</taxon>
    </lineage>
</organism>
<sequence>MKLVIGCFFALHQSNRLISLQRHREQNGITNTTEGMIASSMGASTSPSQQNYNSFVRFCKFFSSRLVQVLVQARTGENVSQRCTTSFDQGDWFNLRIDELGEVSALLRQTITTYPPRASDLSIDFLLYTADGEFLPLESWHLSVKDEGESEEKLTSVRTQLYHQMSVLLKSAMAAARVTPMFRYYVRHQSADTFIIFYRVYEGRPDLDLGEGQKSYCIGNLKSPYGTISLELRYRTKMEIERSLKQHPEGKENECPKQLHSYEKEKTVEEGLNYQRVSIPFASVRDESSNQSAEEATSQGDAYSSFSVSPASQAGFSRTGSVSSRLSFRIERSVSSSDESNVFGVSSSPRVGEYFTRGISPFCREGQPPRTGSLPFFALLTASTSSVIFRSQPKALYKVPEHEPIGQRSSPVDRKHSSSSDASVHSEDTPSNEAVKDERLLGTPATESEDRTEEETIRASTVSTVVASTVGRSSRFCGNKRKGQSVESYVSSDEDDTQMPFAADISSDDSFVKVPFGSAHEGDGSDLGDFVHLFRLAQQMSIAFSIDHPELIHDQLARFESQQSTFDRFLASLVHPEDRESCTESYGCLKPKFF</sequence>
<comment type="subcellular location">
    <subcellularLocation>
        <location evidence="1">Preautophagosomal structure</location>
    </subcellularLocation>
</comment>
<accession>F1L0R1</accession>
<dbReference type="GO" id="GO:1990316">
    <property type="term" value="C:Atg1/ULK1 kinase complex"/>
    <property type="evidence" value="ECO:0007669"/>
    <property type="project" value="TreeGrafter"/>
</dbReference>
<dbReference type="InterPro" id="IPR036570">
    <property type="entry name" value="HORMA_dom_sf"/>
</dbReference>
<dbReference type="GO" id="GO:0034727">
    <property type="term" value="P:piecemeal microautophagy of the nucleus"/>
    <property type="evidence" value="ECO:0007669"/>
    <property type="project" value="TreeGrafter"/>
</dbReference>
<reference evidence="5" key="1">
    <citation type="journal article" date="2011" name="Genome Res.">
        <title>Deep small RNA sequencing from the nematode Ascaris reveals conservation, functional diversification, and novel developmental profiles.</title>
        <authorList>
            <person name="Wang J."/>
            <person name="Czech B."/>
            <person name="Crunk A."/>
            <person name="Wallace A."/>
            <person name="Mitreva M."/>
            <person name="Hannon G.J."/>
            <person name="Davis R.E."/>
        </authorList>
    </citation>
    <scope>NUCLEOTIDE SEQUENCE</scope>
</reference>
<dbReference type="Gene3D" id="3.30.900.10">
    <property type="entry name" value="HORMA domain"/>
    <property type="match status" value="1"/>
</dbReference>
<dbReference type="FunFam" id="3.30.900.10:FF:000017">
    <property type="entry name" value="Autophagy-related protein 13"/>
    <property type="match status" value="1"/>
</dbReference>
<dbReference type="GO" id="GO:0000407">
    <property type="term" value="C:phagophore assembly site"/>
    <property type="evidence" value="ECO:0007669"/>
    <property type="project" value="UniProtKB-SubCell"/>
</dbReference>
<feature type="compositionally biased region" description="Basic and acidic residues" evidence="4">
    <location>
        <begin position="399"/>
        <end position="440"/>
    </location>
</feature>
<keyword evidence="3" id="KW-0072">Autophagy</keyword>
<dbReference type="InterPro" id="IPR040182">
    <property type="entry name" value="ATG13"/>
</dbReference>
<dbReference type="AlphaFoldDB" id="F1L0R1"/>
<evidence type="ECO:0000256" key="3">
    <source>
        <dbReference type="ARBA" id="ARBA00023006"/>
    </source>
</evidence>
<dbReference type="PANTHER" id="PTHR13430">
    <property type="match status" value="1"/>
</dbReference>
<comment type="similarity">
    <text evidence="2">Belongs to the ATG13 family. Metazoan subfamily.</text>
</comment>
<name>F1L0R1_ASCSU</name>
<evidence type="ECO:0000256" key="1">
    <source>
        <dbReference type="ARBA" id="ARBA00004329"/>
    </source>
</evidence>
<dbReference type="GO" id="GO:0034497">
    <property type="term" value="P:protein localization to phagophore assembly site"/>
    <property type="evidence" value="ECO:0007669"/>
    <property type="project" value="TreeGrafter"/>
</dbReference>
<feature type="compositionally biased region" description="Polar residues" evidence="4">
    <location>
        <begin position="289"/>
        <end position="318"/>
    </location>
</feature>
<dbReference type="EMBL" id="JI169185">
    <property type="protein sequence ID" value="ADY43715.1"/>
    <property type="molecule type" value="mRNA"/>
</dbReference>
<feature type="region of interest" description="Disordered" evidence="4">
    <location>
        <begin position="285"/>
        <end position="318"/>
    </location>
</feature>
<evidence type="ECO:0000313" key="5">
    <source>
        <dbReference type="EMBL" id="ADY43715.1"/>
    </source>
</evidence>
<dbReference type="GO" id="GO:0005829">
    <property type="term" value="C:cytosol"/>
    <property type="evidence" value="ECO:0007669"/>
    <property type="project" value="TreeGrafter"/>
</dbReference>
<protein>
    <submittedName>
        <fullName evidence="5">Autophagy-related protein 13</fullName>
    </submittedName>
</protein>